<dbReference type="Pfam" id="PF06687">
    <property type="entry name" value="SUR7"/>
    <property type="match status" value="1"/>
</dbReference>
<feature type="transmembrane region" description="Helical" evidence="1">
    <location>
        <begin position="154"/>
        <end position="176"/>
    </location>
</feature>
<reference evidence="2 3" key="1">
    <citation type="journal article" date="2019" name="Sci. Rep.">
        <title>Comparative genomics of chytrid fungi reveal insights into the obligate biotrophic and pathogenic lifestyle of Synchytrium endobioticum.</title>
        <authorList>
            <person name="van de Vossenberg B.T.L.H."/>
            <person name="Warris S."/>
            <person name="Nguyen H.D.T."/>
            <person name="van Gent-Pelzer M.P.E."/>
            <person name="Joly D.L."/>
            <person name="van de Geest H.C."/>
            <person name="Bonants P.J.M."/>
            <person name="Smith D.S."/>
            <person name="Levesque C.A."/>
            <person name="van der Lee T.A.J."/>
        </authorList>
    </citation>
    <scope>NUCLEOTIDE SEQUENCE [LARGE SCALE GENOMIC DNA]</scope>
    <source>
        <strain evidence="2 3">LEV6574</strain>
    </source>
</reference>
<evidence type="ECO:0000313" key="2">
    <source>
        <dbReference type="EMBL" id="TPX44819.1"/>
    </source>
</evidence>
<dbReference type="GO" id="GO:0005886">
    <property type="term" value="C:plasma membrane"/>
    <property type="evidence" value="ECO:0007669"/>
    <property type="project" value="InterPro"/>
</dbReference>
<evidence type="ECO:0000313" key="3">
    <source>
        <dbReference type="Proteomes" id="UP000320475"/>
    </source>
</evidence>
<keyword evidence="1" id="KW-1133">Transmembrane helix</keyword>
<comment type="caution">
    <text evidence="2">The sequence shown here is derived from an EMBL/GenBank/DDBJ whole genome shotgun (WGS) entry which is preliminary data.</text>
</comment>
<feature type="transmembrane region" description="Helical" evidence="1">
    <location>
        <begin position="121"/>
        <end position="147"/>
    </location>
</feature>
<keyword evidence="1" id="KW-0812">Transmembrane</keyword>
<accession>A0A507D022</accession>
<dbReference type="VEuPathDB" id="FungiDB:SeMB42_g03509"/>
<feature type="transmembrane region" description="Helical" evidence="1">
    <location>
        <begin position="196"/>
        <end position="217"/>
    </location>
</feature>
<dbReference type="OrthoDB" id="10473909at2759"/>
<dbReference type="EMBL" id="QEAM01000167">
    <property type="protein sequence ID" value="TPX44819.1"/>
    <property type="molecule type" value="Genomic_DNA"/>
</dbReference>
<dbReference type="Proteomes" id="UP000320475">
    <property type="component" value="Unassembled WGS sequence"/>
</dbReference>
<name>A0A507D022_9FUNG</name>
<keyword evidence="1" id="KW-0472">Membrane</keyword>
<gene>
    <name evidence="2" type="ORF">SeLEV6574_g04283</name>
</gene>
<sequence>MGFRVWALLATLFVIPATILSILVFISGQSVPGIYLATITATGSLTSRIARIEGQYITLTPWGYCLKDNNGNYDCTNVNFAKAFDFTAATTVPDHIVPMIGEYQTLIANFRANDYGANNPFVFLPIFIAIISWGLVLLSILVGLTLFKRIMGISAFFAAVGTTAFIVASILSYVFYDRMQNTFNNELNGSYTISVVHGTHMCIAGAALGGVATLILIRAGIVAYRQALQDSARSAS</sequence>
<protein>
    <submittedName>
        <fullName evidence="2">Uncharacterized protein</fullName>
    </submittedName>
</protein>
<organism evidence="2 3">
    <name type="scientific">Synchytrium endobioticum</name>
    <dbReference type="NCBI Taxonomy" id="286115"/>
    <lineage>
        <taxon>Eukaryota</taxon>
        <taxon>Fungi</taxon>
        <taxon>Fungi incertae sedis</taxon>
        <taxon>Chytridiomycota</taxon>
        <taxon>Chytridiomycota incertae sedis</taxon>
        <taxon>Chytridiomycetes</taxon>
        <taxon>Synchytriales</taxon>
        <taxon>Synchytriaceae</taxon>
        <taxon>Synchytrium</taxon>
    </lineage>
</organism>
<dbReference type="AlphaFoldDB" id="A0A507D022"/>
<feature type="transmembrane region" description="Helical" evidence="1">
    <location>
        <begin position="7"/>
        <end position="26"/>
    </location>
</feature>
<evidence type="ECO:0000256" key="1">
    <source>
        <dbReference type="SAM" id="Phobius"/>
    </source>
</evidence>
<dbReference type="InterPro" id="IPR009571">
    <property type="entry name" value="SUR7/Rim9-like_fungi"/>
</dbReference>
<proteinExistence type="predicted"/>